<dbReference type="AlphaFoldDB" id="A0A7C2XFU1"/>
<keyword evidence="3" id="KW-1003">Cell membrane</keyword>
<evidence type="ECO:0000256" key="7">
    <source>
        <dbReference type="ARBA" id="ARBA00023136"/>
    </source>
</evidence>
<proteinExistence type="inferred from homology"/>
<sequence length="418" mass="44308">MSEGSVLGEKARELYKILCKDKWDPYITGVIIAFLSVVIAAWYTSWGAAGAVQNWGDWILYGVGINEAAPSNIFLHSSSVIGIAFIGGAFVSACLGGNFAFRIPPRLEMVKAVVAGSLMGIGAVLGGGCNVGGFYNALGNLSAHGFSMFVGLVIGAILALKYTYWEMENISWGQGGAKTITVPPAFQIVLGILALLGIIIGAYAYAGSEEFFWGHKGWSPLGTLGGILLLAAALGYTFHRGRWCMIQGFREPHMTGDCKMAKAVALSVALLALGIAVLKYQGYVDPGHYLRGVFGWGGVLGGVIFAFGAVLAGGCGTGTLWRVGEGQIKLWIVVPFFGLGTALTSKFIHGPRDIEGIGAWYQAGQPLPFYEGSLGSFVYLPFTFLGYGGTLALIFGAMAAWYLAVTWNEKTQKGVLDM</sequence>
<evidence type="ECO:0000256" key="4">
    <source>
        <dbReference type="ARBA" id="ARBA00022519"/>
    </source>
</evidence>
<dbReference type="PANTHER" id="PTHR30574:SF1">
    <property type="entry name" value="SULPHUR TRANSPORT DOMAIN-CONTAINING PROTEIN"/>
    <property type="match status" value="1"/>
</dbReference>
<feature type="transmembrane region" description="Helical" evidence="9">
    <location>
        <begin position="80"/>
        <end position="101"/>
    </location>
</feature>
<reference evidence="10" key="1">
    <citation type="journal article" date="2020" name="mSystems">
        <title>Genome- and Community-Level Interaction Insights into Carbon Utilization and Element Cycling Functions of Hydrothermarchaeota in Hydrothermal Sediment.</title>
        <authorList>
            <person name="Zhou Z."/>
            <person name="Liu Y."/>
            <person name="Xu W."/>
            <person name="Pan J."/>
            <person name="Luo Z.H."/>
            <person name="Li M."/>
        </authorList>
    </citation>
    <scope>NUCLEOTIDE SEQUENCE [LARGE SCALE GENOMIC DNA]</scope>
    <source>
        <strain evidence="10">SpSt-1224</strain>
    </source>
</reference>
<feature type="transmembrane region" description="Helical" evidence="9">
    <location>
        <begin position="293"/>
        <end position="316"/>
    </location>
</feature>
<keyword evidence="4" id="KW-0997">Cell inner membrane</keyword>
<dbReference type="GO" id="GO:0005886">
    <property type="term" value="C:plasma membrane"/>
    <property type="evidence" value="ECO:0007669"/>
    <property type="project" value="UniProtKB-SubCell"/>
</dbReference>
<feature type="transmembrane region" description="Helical" evidence="9">
    <location>
        <begin position="218"/>
        <end position="239"/>
    </location>
</feature>
<name>A0A7C2XFU1_9BACT</name>
<evidence type="ECO:0000256" key="3">
    <source>
        <dbReference type="ARBA" id="ARBA00022475"/>
    </source>
</evidence>
<comment type="subcellular location">
    <subcellularLocation>
        <location evidence="1">Cell inner membrane</location>
        <topology evidence="1">Multi-pass membrane protein</topology>
    </subcellularLocation>
</comment>
<protein>
    <submittedName>
        <fullName evidence="10">YeeE/YedE family protein</fullName>
    </submittedName>
</protein>
<evidence type="ECO:0000256" key="2">
    <source>
        <dbReference type="ARBA" id="ARBA00022448"/>
    </source>
</evidence>
<dbReference type="PANTHER" id="PTHR30574">
    <property type="entry name" value="INNER MEMBRANE PROTEIN YEDE"/>
    <property type="match status" value="1"/>
</dbReference>
<keyword evidence="7 9" id="KW-0472">Membrane</keyword>
<comment type="similarity">
    <text evidence="8">Belongs to the TsuA/YedE (TC 9.B.102) family.</text>
</comment>
<feature type="transmembrane region" description="Helical" evidence="9">
    <location>
        <begin position="141"/>
        <end position="164"/>
    </location>
</feature>
<dbReference type="InterPro" id="IPR007272">
    <property type="entry name" value="Sulf_transp_TsuA/YedE"/>
</dbReference>
<organism evidence="10">
    <name type="scientific">Desulfurivibrio alkaliphilus</name>
    <dbReference type="NCBI Taxonomy" id="427923"/>
    <lineage>
        <taxon>Bacteria</taxon>
        <taxon>Pseudomonadati</taxon>
        <taxon>Thermodesulfobacteriota</taxon>
        <taxon>Desulfobulbia</taxon>
        <taxon>Desulfobulbales</taxon>
        <taxon>Desulfobulbaceae</taxon>
        <taxon>Desulfurivibrio</taxon>
    </lineage>
</organism>
<dbReference type="EMBL" id="DSDS01000084">
    <property type="protein sequence ID" value="HET97789.1"/>
    <property type="molecule type" value="Genomic_DNA"/>
</dbReference>
<gene>
    <name evidence="10" type="ORF">ENN98_03690</name>
</gene>
<evidence type="ECO:0000256" key="1">
    <source>
        <dbReference type="ARBA" id="ARBA00004429"/>
    </source>
</evidence>
<evidence type="ECO:0000313" key="10">
    <source>
        <dbReference type="EMBL" id="HET97789.1"/>
    </source>
</evidence>
<feature type="transmembrane region" description="Helical" evidence="9">
    <location>
        <begin position="260"/>
        <end position="281"/>
    </location>
</feature>
<evidence type="ECO:0000256" key="5">
    <source>
        <dbReference type="ARBA" id="ARBA00022692"/>
    </source>
</evidence>
<keyword evidence="5 9" id="KW-0812">Transmembrane</keyword>
<feature type="transmembrane region" description="Helical" evidence="9">
    <location>
        <begin position="113"/>
        <end position="135"/>
    </location>
</feature>
<feature type="transmembrane region" description="Helical" evidence="9">
    <location>
        <begin position="185"/>
        <end position="206"/>
    </location>
</feature>
<comment type="caution">
    <text evidence="10">The sequence shown here is derived from an EMBL/GenBank/DDBJ whole genome shotgun (WGS) entry which is preliminary data.</text>
</comment>
<feature type="transmembrane region" description="Helical" evidence="9">
    <location>
        <begin position="26"/>
        <end position="45"/>
    </location>
</feature>
<accession>A0A7C2XFU1</accession>
<evidence type="ECO:0000256" key="8">
    <source>
        <dbReference type="ARBA" id="ARBA00035655"/>
    </source>
</evidence>
<dbReference type="Pfam" id="PF04143">
    <property type="entry name" value="Sulf_transp"/>
    <property type="match status" value="2"/>
</dbReference>
<keyword evidence="6 9" id="KW-1133">Transmembrane helix</keyword>
<feature type="transmembrane region" description="Helical" evidence="9">
    <location>
        <begin position="328"/>
        <end position="348"/>
    </location>
</feature>
<evidence type="ECO:0000256" key="6">
    <source>
        <dbReference type="ARBA" id="ARBA00022989"/>
    </source>
</evidence>
<evidence type="ECO:0000256" key="9">
    <source>
        <dbReference type="SAM" id="Phobius"/>
    </source>
</evidence>
<dbReference type="Proteomes" id="UP000885986">
    <property type="component" value="Unassembled WGS sequence"/>
</dbReference>
<feature type="transmembrane region" description="Helical" evidence="9">
    <location>
        <begin position="377"/>
        <end position="403"/>
    </location>
</feature>
<keyword evidence="2" id="KW-0813">Transport</keyword>